<protein>
    <submittedName>
        <fullName evidence="1">Uncharacterized protein</fullName>
    </submittedName>
</protein>
<evidence type="ECO:0000313" key="1">
    <source>
        <dbReference type="EMBL" id="GAH88581.1"/>
    </source>
</evidence>
<gene>
    <name evidence="1" type="ORF">S03H2_58452</name>
</gene>
<name>X1J1N2_9ZZZZ</name>
<dbReference type="EMBL" id="BARU01037524">
    <property type="protein sequence ID" value="GAH88581.1"/>
    <property type="molecule type" value="Genomic_DNA"/>
</dbReference>
<organism evidence="1">
    <name type="scientific">marine sediment metagenome</name>
    <dbReference type="NCBI Taxonomy" id="412755"/>
    <lineage>
        <taxon>unclassified sequences</taxon>
        <taxon>metagenomes</taxon>
        <taxon>ecological metagenomes</taxon>
    </lineage>
</organism>
<proteinExistence type="predicted"/>
<reference evidence="1" key="1">
    <citation type="journal article" date="2014" name="Front. Microbiol.">
        <title>High frequency of phylogenetically diverse reductive dehalogenase-homologous genes in deep subseafloor sedimentary metagenomes.</title>
        <authorList>
            <person name="Kawai M."/>
            <person name="Futagami T."/>
            <person name="Toyoda A."/>
            <person name="Takaki Y."/>
            <person name="Nishi S."/>
            <person name="Hori S."/>
            <person name="Arai W."/>
            <person name="Tsubouchi T."/>
            <person name="Morono Y."/>
            <person name="Uchiyama I."/>
            <person name="Ito T."/>
            <person name="Fujiyama A."/>
            <person name="Inagaki F."/>
            <person name="Takami H."/>
        </authorList>
    </citation>
    <scope>NUCLEOTIDE SEQUENCE</scope>
    <source>
        <strain evidence="1">Expedition CK06-06</strain>
    </source>
</reference>
<comment type="caution">
    <text evidence="1">The sequence shown here is derived from an EMBL/GenBank/DDBJ whole genome shotgun (WGS) entry which is preliminary data.</text>
</comment>
<accession>X1J1N2</accession>
<feature type="non-terminal residue" evidence="1">
    <location>
        <position position="62"/>
    </location>
</feature>
<sequence length="62" mass="7363">MNGLYIHAANTNFKVYFENVGKVSVREAFENTDKELQMMLKVKNKTLKELRGTWLYETVEKY</sequence>
<dbReference type="AlphaFoldDB" id="X1J1N2"/>